<dbReference type="GO" id="GO:0005524">
    <property type="term" value="F:ATP binding"/>
    <property type="evidence" value="ECO:0007669"/>
    <property type="project" value="UniProtKB-KW"/>
</dbReference>
<keyword evidence="2" id="KW-0067">ATP-binding</keyword>
<dbReference type="PANTHER" id="PTHR47691">
    <property type="entry name" value="REGULATOR-RELATED"/>
    <property type="match status" value="1"/>
</dbReference>
<feature type="domain" description="HTH cro/C1-type" evidence="1">
    <location>
        <begin position="9"/>
        <end position="64"/>
    </location>
</feature>
<accession>A0ABV8LFW7</accession>
<comment type="caution">
    <text evidence="2">The sequence shown here is derived from an EMBL/GenBank/DDBJ whole genome shotgun (WGS) entry which is preliminary data.</text>
</comment>
<dbReference type="CDD" id="cd00093">
    <property type="entry name" value="HTH_XRE"/>
    <property type="match status" value="1"/>
</dbReference>
<dbReference type="PROSITE" id="PS50943">
    <property type="entry name" value="HTH_CROC1"/>
    <property type="match status" value="1"/>
</dbReference>
<dbReference type="RefSeq" id="WP_253759258.1">
    <property type="nucleotide sequence ID" value="NZ_JAMZDZ010000001.1"/>
</dbReference>
<evidence type="ECO:0000313" key="2">
    <source>
        <dbReference type="EMBL" id="MFC4129368.1"/>
    </source>
</evidence>
<sequence length="791" mass="84450">MKDGFAVLLRRHRLAAGLTQAELAEAAEVGVRTVRDLEAGRSVRPQRSTVELLGAALGLQGRDLSVFVAVARGRTPAEPPDTPGPPRALPNAGELIGRDRDLAGLTEHLRTTAGVTTLVGLAGSGKTVLALAASAQLRDDLPGGAVGIKVSPDEGESGVLDSICAVIGVGHPDGLAEAFRRPALLLVDAVDRARPAVVAAVTRLVAIAPQLRVIATARSPIGVPGERVWPVAPLPVPPAGTRTLVEARKHPASALFLERWALHRGDPPPESEVAAITDLVRRLSGLPLAIELAAARGRLLDPSEMLARFGQDGAVVDAAEAVRSAVVASYRLLTPAHRQALRHLATFTHRWSIELAEELLAETSVDVVELLDRLTDLGLATVRGQGAIRFMVLESVREYALEQAEAAGELTLARRRHAVVFARFAARTTPMFSGAQHGAAIARLDDVAGNLWSALAHSADDDPHTALCLAAKLPRWWRFRGRDVAGRRWLRRLLDDERTADADPLVRAWAMVGLAQLANEHGAGAEEIDSVREAVQIFADRSEVTGELAARTVLFALCTGSGDFDEAREQSLEALILASRTGRARDMAVAQTNLTWHDIRAGDLVGAQRRLAEVDRLTARTGDFRLRVLGRGDLAEVLRLSGQLAESVVVGTQALDLLAEVGDPSHRRRLLTTIALAQAENGEAGEAERVLAELRATTLPEVEDPACAVVEAAIAFARGQRRLASSWYAAAADAYEGGHDLRDVVQALVGLVAASDDPAERQRARDRIAALVKSSGMTLTERERAVLDRRG</sequence>
<dbReference type="Gene3D" id="1.25.40.10">
    <property type="entry name" value="Tetratricopeptide repeat domain"/>
    <property type="match status" value="1"/>
</dbReference>
<protein>
    <submittedName>
        <fullName evidence="2">ATP-binding protein</fullName>
    </submittedName>
</protein>
<reference evidence="3" key="1">
    <citation type="journal article" date="2019" name="Int. J. Syst. Evol. Microbiol.">
        <title>The Global Catalogue of Microorganisms (GCM) 10K type strain sequencing project: providing services to taxonomists for standard genome sequencing and annotation.</title>
        <authorList>
            <consortium name="The Broad Institute Genomics Platform"/>
            <consortium name="The Broad Institute Genome Sequencing Center for Infectious Disease"/>
            <person name="Wu L."/>
            <person name="Ma J."/>
        </authorList>
    </citation>
    <scope>NUCLEOTIDE SEQUENCE [LARGE SCALE GENOMIC DNA]</scope>
    <source>
        <strain evidence="3">CGMCC 4.7289</strain>
    </source>
</reference>
<gene>
    <name evidence="2" type="ORF">ACFOZ4_01930</name>
</gene>
<dbReference type="Gene3D" id="3.40.50.300">
    <property type="entry name" value="P-loop containing nucleotide triphosphate hydrolases"/>
    <property type="match status" value="1"/>
</dbReference>
<keyword evidence="2" id="KW-0547">Nucleotide-binding</keyword>
<dbReference type="Proteomes" id="UP001595816">
    <property type="component" value="Unassembled WGS sequence"/>
</dbReference>
<dbReference type="Pfam" id="PF13560">
    <property type="entry name" value="HTH_31"/>
    <property type="match status" value="1"/>
</dbReference>
<dbReference type="InterPro" id="IPR027417">
    <property type="entry name" value="P-loop_NTPase"/>
</dbReference>
<dbReference type="SUPFAM" id="SSF47413">
    <property type="entry name" value="lambda repressor-like DNA-binding domains"/>
    <property type="match status" value="1"/>
</dbReference>
<organism evidence="2 3">
    <name type="scientific">Hamadaea flava</name>
    <dbReference type="NCBI Taxonomy" id="1742688"/>
    <lineage>
        <taxon>Bacteria</taxon>
        <taxon>Bacillati</taxon>
        <taxon>Actinomycetota</taxon>
        <taxon>Actinomycetes</taxon>
        <taxon>Micromonosporales</taxon>
        <taxon>Micromonosporaceae</taxon>
        <taxon>Hamadaea</taxon>
    </lineage>
</organism>
<dbReference type="EMBL" id="JBHSAY010000003">
    <property type="protein sequence ID" value="MFC4129368.1"/>
    <property type="molecule type" value="Genomic_DNA"/>
</dbReference>
<dbReference type="InterPro" id="IPR011990">
    <property type="entry name" value="TPR-like_helical_dom_sf"/>
</dbReference>
<dbReference type="PANTHER" id="PTHR47691:SF3">
    <property type="entry name" value="HTH-TYPE TRANSCRIPTIONAL REGULATOR RV0890C-RELATED"/>
    <property type="match status" value="1"/>
</dbReference>
<evidence type="ECO:0000313" key="3">
    <source>
        <dbReference type="Proteomes" id="UP001595816"/>
    </source>
</evidence>
<evidence type="ECO:0000259" key="1">
    <source>
        <dbReference type="PROSITE" id="PS50943"/>
    </source>
</evidence>
<dbReference type="InterPro" id="IPR001387">
    <property type="entry name" value="Cro/C1-type_HTH"/>
</dbReference>
<dbReference type="Gene3D" id="1.10.260.40">
    <property type="entry name" value="lambda repressor-like DNA-binding domains"/>
    <property type="match status" value="1"/>
</dbReference>
<dbReference type="SMART" id="SM00530">
    <property type="entry name" value="HTH_XRE"/>
    <property type="match status" value="1"/>
</dbReference>
<proteinExistence type="predicted"/>
<keyword evidence="3" id="KW-1185">Reference proteome</keyword>
<name>A0ABV8LFW7_9ACTN</name>
<dbReference type="InterPro" id="IPR010982">
    <property type="entry name" value="Lambda_DNA-bd_dom_sf"/>
</dbReference>
<dbReference type="SUPFAM" id="SSF48452">
    <property type="entry name" value="TPR-like"/>
    <property type="match status" value="1"/>
</dbReference>
<dbReference type="SUPFAM" id="SSF52540">
    <property type="entry name" value="P-loop containing nucleoside triphosphate hydrolases"/>
    <property type="match status" value="1"/>
</dbReference>